<gene>
    <name evidence="1" type="ORF">I7X12_07765</name>
</gene>
<dbReference type="Proteomes" id="UP000595001">
    <property type="component" value="Chromosome"/>
</dbReference>
<protein>
    <submittedName>
        <fullName evidence="1">Uncharacterized protein</fullName>
    </submittedName>
</protein>
<dbReference type="RefSeq" id="WP_198063266.1">
    <property type="nucleotide sequence ID" value="NZ_CP065856.1"/>
</dbReference>
<name>A0A7T3KWM9_9EURY</name>
<evidence type="ECO:0000313" key="1">
    <source>
        <dbReference type="EMBL" id="QPV64497.1"/>
    </source>
</evidence>
<proteinExistence type="predicted"/>
<reference evidence="1 2" key="1">
    <citation type="submission" date="2020-12" db="EMBL/GenBank/DDBJ databases">
        <title>Halosimplex halophilum sp. nov. and Halosimplex salinum sp. nov., two new members of the genus Halosimplex.</title>
        <authorList>
            <person name="Cui H.L."/>
        </authorList>
    </citation>
    <scope>NUCLEOTIDE SEQUENCE [LARGE SCALE GENOMIC DNA]</scope>
    <source>
        <strain evidence="1 2">YGH94</strain>
    </source>
</reference>
<dbReference type="KEGG" id="hlt:I7X12_07765"/>
<accession>A0A7T3KWM9</accession>
<dbReference type="GeneID" id="60588380"/>
<dbReference type="EMBL" id="CP065856">
    <property type="protein sequence ID" value="QPV64497.1"/>
    <property type="molecule type" value="Genomic_DNA"/>
</dbReference>
<organism evidence="1 2">
    <name type="scientific">Halosimplex litoreum</name>
    <dbReference type="NCBI Taxonomy" id="1198301"/>
    <lineage>
        <taxon>Archaea</taxon>
        <taxon>Methanobacteriati</taxon>
        <taxon>Methanobacteriota</taxon>
        <taxon>Stenosarchaea group</taxon>
        <taxon>Halobacteria</taxon>
        <taxon>Halobacteriales</taxon>
        <taxon>Haloarculaceae</taxon>
        <taxon>Halosimplex</taxon>
    </lineage>
</organism>
<sequence length="53" mass="6000">MACAECDATIHSDIEYVDVILTHHFDSRRVNQKRTYLCPNCAPDLYDQLGLGS</sequence>
<dbReference type="AlphaFoldDB" id="A0A7T3KWM9"/>
<evidence type="ECO:0000313" key="2">
    <source>
        <dbReference type="Proteomes" id="UP000595001"/>
    </source>
</evidence>
<keyword evidence="2" id="KW-1185">Reference proteome</keyword>